<keyword evidence="3" id="KW-1133">Transmembrane helix</keyword>
<feature type="domain" description="HMG box" evidence="4">
    <location>
        <begin position="497"/>
        <end position="565"/>
    </location>
</feature>
<feature type="compositionally biased region" description="Basic residues" evidence="2">
    <location>
        <begin position="582"/>
        <end position="592"/>
    </location>
</feature>
<feature type="region of interest" description="Disordered" evidence="2">
    <location>
        <begin position="557"/>
        <end position="682"/>
    </location>
</feature>
<keyword evidence="1" id="KW-0238">DNA-binding</keyword>
<keyword evidence="1" id="KW-0539">Nucleus</keyword>
<evidence type="ECO:0000256" key="1">
    <source>
        <dbReference type="PROSITE-ProRule" id="PRU00267"/>
    </source>
</evidence>
<dbReference type="AlphaFoldDB" id="A0A8J2PMC6"/>
<feature type="transmembrane region" description="Helical" evidence="3">
    <location>
        <begin position="21"/>
        <end position="41"/>
    </location>
</feature>
<keyword evidence="3" id="KW-0812">Transmembrane</keyword>
<dbReference type="OrthoDB" id="4777606at2759"/>
<feature type="compositionally biased region" description="Polar residues" evidence="2">
    <location>
        <begin position="557"/>
        <end position="566"/>
    </location>
</feature>
<dbReference type="SMART" id="SM00398">
    <property type="entry name" value="HMG"/>
    <property type="match status" value="1"/>
</dbReference>
<feature type="compositionally biased region" description="Polar residues" evidence="2">
    <location>
        <begin position="614"/>
        <end position="624"/>
    </location>
</feature>
<dbReference type="GO" id="GO:0003677">
    <property type="term" value="F:DNA binding"/>
    <property type="evidence" value="ECO:0007669"/>
    <property type="project" value="UniProtKB-UniRule"/>
</dbReference>
<feature type="compositionally biased region" description="Basic and acidic residues" evidence="2">
    <location>
        <begin position="339"/>
        <end position="359"/>
    </location>
</feature>
<accession>A0A8J2PMC6</accession>
<dbReference type="Pfam" id="PF00505">
    <property type="entry name" value="HMG_box"/>
    <property type="match status" value="1"/>
</dbReference>
<feature type="compositionally biased region" description="Polar residues" evidence="2">
    <location>
        <begin position="634"/>
        <end position="663"/>
    </location>
</feature>
<dbReference type="CDD" id="cd00084">
    <property type="entry name" value="HMG-box_SF"/>
    <property type="match status" value="1"/>
</dbReference>
<evidence type="ECO:0000256" key="2">
    <source>
        <dbReference type="SAM" id="MobiDB-lite"/>
    </source>
</evidence>
<name>A0A8J2PMC6_9HEXA</name>
<feature type="region of interest" description="Disordered" evidence="2">
    <location>
        <begin position="306"/>
        <end position="395"/>
    </location>
</feature>
<proteinExistence type="predicted"/>
<feature type="region of interest" description="Disordered" evidence="2">
    <location>
        <begin position="476"/>
        <end position="499"/>
    </location>
</feature>
<dbReference type="PANTHER" id="PTHR46584:SF1">
    <property type="entry name" value="HMG DOMAIN-CONTAINING PROTEIN 4"/>
    <property type="match status" value="1"/>
</dbReference>
<dbReference type="Proteomes" id="UP000708208">
    <property type="component" value="Unassembled WGS sequence"/>
</dbReference>
<evidence type="ECO:0000259" key="4">
    <source>
        <dbReference type="PROSITE" id="PS50118"/>
    </source>
</evidence>
<dbReference type="InterPro" id="IPR009071">
    <property type="entry name" value="HMG_box_dom"/>
</dbReference>
<gene>
    <name evidence="5" type="ORF">AFUS01_LOCUS45607</name>
</gene>
<evidence type="ECO:0000256" key="3">
    <source>
        <dbReference type="SAM" id="Phobius"/>
    </source>
</evidence>
<keyword evidence="6" id="KW-1185">Reference proteome</keyword>
<dbReference type="EMBL" id="CAJVCH010570992">
    <property type="protein sequence ID" value="CAG7836353.1"/>
    <property type="molecule type" value="Genomic_DNA"/>
</dbReference>
<sequence>MRPRKEITFSKSFRRERLFINHIYCGFMDWNHWFLLFVVIINCPKLPFTCSLPTDTSSTTASNSVVPGSSIHLFPRYGTTKIQEQSLVTPEKRFRLHEEFHIDLCEDVHQLVQAYFRRFNIEGLDKPWRAFAGGWKTASLEKFFGIDPIFFKGDFRYMLVRVLMVRKAGKLVPLPNVTVVAEIEEYLEDFRSDDYLSVFNFFNEVGTHYIRSVLTGNSVYQVFVYDQHGYDAVKRRLNETGWVRSTYMAQLPYLLPLWVKHIGKVMVLNAHPQAVQHIREALRIRGTLYKISHPSTTVMCAAVTTNNTDNLGSGPSSVSRSGRVRKKSSLLADYESTDGFDKPRKKYEKEKTPKSKEKNSVTPKVTLRLGPTATADTPKNIKKGPKGKRLKLSPVDLQQTRPDSFMMDDDEGELEIDLPAEYENNIPILGAEEIIDEELLDEEDGATEVAENTSVNRLKSQAESTYFMEKSMEKNRKALSTTPGQPGKVKQARKDKGSSRVTAYMLWSKEQRATYEKKNTGMDLPQMSKKLSDLWATVPQNQKMMWKNKAAKIMKKNSNLSENMKNSGPKGKSLQKLSPHQTQHHPSQKHPQHPSQHPLAIKENPVKSPKKSTHVGTGVTTNKKLSPGGKAGKTNKSPNNRQQPGKSKVTNNLNQPQASTSKKVSPPRGKGKPNAKKNSSLKNNFSLVGSSEFSQQTNVQINGDTRKVQKNSNNSVSVASMSQSSKYAGSSHSKAGAHHFSPKKEDDPAIFSPKKEDDPAMYKVTGTAPIDVAAHFSLLGESLSIIGERLKEHEGQTVSGSLSVLLDSLLCACGPLLCLTQQVPELNSIPPEKLAHILDNIAYIMPGL</sequence>
<organism evidence="5 6">
    <name type="scientific">Allacma fusca</name>
    <dbReference type="NCBI Taxonomy" id="39272"/>
    <lineage>
        <taxon>Eukaryota</taxon>
        <taxon>Metazoa</taxon>
        <taxon>Ecdysozoa</taxon>
        <taxon>Arthropoda</taxon>
        <taxon>Hexapoda</taxon>
        <taxon>Collembola</taxon>
        <taxon>Symphypleona</taxon>
        <taxon>Sminthuridae</taxon>
        <taxon>Allacma</taxon>
    </lineage>
</organism>
<protein>
    <recommendedName>
        <fullName evidence="4">HMG box domain-containing protein</fullName>
    </recommendedName>
</protein>
<dbReference type="PANTHER" id="PTHR46584">
    <property type="entry name" value="HMG DOMAIN-CONTAINING PROTEIN 4"/>
    <property type="match status" value="1"/>
</dbReference>
<evidence type="ECO:0000313" key="6">
    <source>
        <dbReference type="Proteomes" id="UP000708208"/>
    </source>
</evidence>
<feature type="DNA-binding region" description="HMG box" evidence="1">
    <location>
        <begin position="497"/>
        <end position="565"/>
    </location>
</feature>
<feature type="region of interest" description="Disordered" evidence="2">
    <location>
        <begin position="701"/>
        <end position="748"/>
    </location>
</feature>
<dbReference type="PROSITE" id="PS50118">
    <property type="entry name" value="HMG_BOX_2"/>
    <property type="match status" value="1"/>
</dbReference>
<evidence type="ECO:0000313" key="5">
    <source>
        <dbReference type="EMBL" id="CAG7836353.1"/>
    </source>
</evidence>
<feature type="compositionally biased region" description="Low complexity" evidence="2">
    <location>
        <begin position="710"/>
        <end position="726"/>
    </location>
</feature>
<feature type="compositionally biased region" description="Basic residues" evidence="2">
    <location>
        <begin position="380"/>
        <end position="391"/>
    </location>
</feature>
<dbReference type="GO" id="GO:0005634">
    <property type="term" value="C:nucleus"/>
    <property type="evidence" value="ECO:0007669"/>
    <property type="project" value="UniProtKB-UniRule"/>
</dbReference>
<keyword evidence="3" id="KW-0472">Membrane</keyword>
<reference evidence="5" key="1">
    <citation type="submission" date="2021-06" db="EMBL/GenBank/DDBJ databases">
        <authorList>
            <person name="Hodson N. C."/>
            <person name="Mongue J. A."/>
            <person name="Jaron S. K."/>
        </authorList>
    </citation>
    <scope>NUCLEOTIDE SEQUENCE</scope>
</reference>
<dbReference type="InterPro" id="IPR042477">
    <property type="entry name" value="HMGXB4"/>
</dbReference>
<comment type="caution">
    <text evidence="5">The sequence shown here is derived from an EMBL/GenBank/DDBJ whole genome shotgun (WGS) entry which is preliminary data.</text>
</comment>
<feature type="compositionally biased region" description="Low complexity" evidence="2">
    <location>
        <begin position="311"/>
        <end position="321"/>
    </location>
</feature>